<dbReference type="InterPro" id="IPR034164">
    <property type="entry name" value="Pepsin-like_dom"/>
</dbReference>
<evidence type="ECO:0000313" key="23">
    <source>
        <dbReference type="Proteomes" id="UP000827892"/>
    </source>
</evidence>
<evidence type="ECO:0000259" key="21">
    <source>
        <dbReference type="PROSITE" id="PS51767"/>
    </source>
</evidence>
<organism evidence="22 23">
    <name type="scientific">Caenorhabditis briggsae</name>
    <dbReference type="NCBI Taxonomy" id="6238"/>
    <lineage>
        <taxon>Eukaryota</taxon>
        <taxon>Metazoa</taxon>
        <taxon>Ecdysozoa</taxon>
        <taxon>Nematoda</taxon>
        <taxon>Chromadorea</taxon>
        <taxon>Rhabditida</taxon>
        <taxon>Rhabditina</taxon>
        <taxon>Rhabditomorpha</taxon>
        <taxon>Rhabditoidea</taxon>
        <taxon>Rhabditidae</taxon>
        <taxon>Peloderinae</taxon>
        <taxon>Caenorhabditis</taxon>
    </lineage>
</organism>
<evidence type="ECO:0000256" key="17">
    <source>
        <dbReference type="ARBA" id="ARBA00023180"/>
    </source>
</evidence>
<dbReference type="Proteomes" id="UP000827892">
    <property type="component" value="Chromosome V"/>
</dbReference>
<accession>A0AAE9AAC2</accession>
<dbReference type="Gene3D" id="3.90.550.50">
    <property type="match status" value="1"/>
</dbReference>
<evidence type="ECO:0000256" key="12">
    <source>
        <dbReference type="ARBA" id="ARBA00022968"/>
    </source>
</evidence>
<evidence type="ECO:0000256" key="19">
    <source>
        <dbReference type="PIRSR" id="PIRSR601461-2"/>
    </source>
</evidence>
<evidence type="ECO:0000256" key="4">
    <source>
        <dbReference type="ARBA" id="ARBA00022525"/>
    </source>
</evidence>
<feature type="disulfide bond" evidence="19">
    <location>
        <begin position="359"/>
        <end position="392"/>
    </location>
</feature>
<evidence type="ECO:0000313" key="22">
    <source>
        <dbReference type="EMBL" id="ULT90706.1"/>
    </source>
</evidence>
<feature type="active site" evidence="18">
    <location>
        <position position="558"/>
    </location>
</feature>
<reference evidence="22 23" key="1">
    <citation type="submission" date="2022-02" db="EMBL/GenBank/DDBJ databases">
        <title>Chromosome-level reference genomes for two strains of Caenorhabditis briggsae: an improved platform for comparative genomics.</title>
        <authorList>
            <person name="Stevens L."/>
            <person name="Andersen E.C."/>
        </authorList>
    </citation>
    <scope>NUCLEOTIDE SEQUENCE [LARGE SCALE GENOMIC DNA]</scope>
    <source>
        <strain evidence="22">QX1410_ONT</strain>
        <tissue evidence="22">Whole-organism</tissue>
    </source>
</reference>
<dbReference type="GO" id="GO:0016757">
    <property type="term" value="F:glycosyltransferase activity"/>
    <property type="evidence" value="ECO:0007669"/>
    <property type="project" value="UniProtKB-KW"/>
</dbReference>
<feature type="active site" evidence="18">
    <location>
        <position position="346"/>
    </location>
</feature>
<evidence type="ECO:0000256" key="11">
    <source>
        <dbReference type="ARBA" id="ARBA00022801"/>
    </source>
</evidence>
<keyword evidence="6" id="KW-0328">Glycosyltransferase</keyword>
<evidence type="ECO:0000256" key="9">
    <source>
        <dbReference type="ARBA" id="ARBA00022729"/>
    </source>
</evidence>
<dbReference type="InterPro" id="IPR033121">
    <property type="entry name" value="PEPTIDASE_A1"/>
</dbReference>
<evidence type="ECO:0000256" key="13">
    <source>
        <dbReference type="ARBA" id="ARBA00022989"/>
    </source>
</evidence>
<evidence type="ECO:0000256" key="2">
    <source>
        <dbReference type="ARBA" id="ARBA00004613"/>
    </source>
</evidence>
<dbReference type="GO" id="GO:0005576">
    <property type="term" value="C:extracellular region"/>
    <property type="evidence" value="ECO:0007669"/>
    <property type="project" value="UniProtKB-SubCell"/>
</dbReference>
<keyword evidence="7" id="KW-0808">Transferase</keyword>
<sequence>MDRLDLFAFYTLLAIILIHIIIFPHHKRFLIPADLTAHYPESIRPFYEHIARTRNLKKLIRGIENSEPIFSLPSSGQIFCFVETSEKHYSDRVPSIASTWLGRCDNGRFFSKTPLPDAKMPFSTVYRNLEDDYDDLFRKTLFGFYYSYTYISKDFDWYLKGDDDSYYAMDHLKEYLSTLDPMEPLYLGYRMKPFLKDGYNSGGPGYILSNAAVRIFAEHLYHDEVLCPYDWAEDRGMARCLASMGIYPADTRDENGLHRFIPFRVNEWREVPDAYNYYPLMKIPLTRIEPLRFKLMREGKWKDYQTYQDSVRSQSYSGGVYDYETAGYVGKITVGTPQQEFRVVMDTGSSNFWIPDSSCGSQPLSCGRPTAQSDTCYGSYCVPGGPNTTASCTTQRKFDYSKSTSYIKFGKAFRFDYGVDSVSGLLGYDVVRFGSQSDNQLVVPGTVVGQSVCIPTFLEQTNIDGIMGLGFQENAQQGIVPPFVNAYRNNIVSPLFHVYLEKGPNGGGQITYGGRDMLNCKPVNEYHPLTTYSSYQFYLTLVSAGNYYANKGWTALADTANSFIQGPAGVIAGIADAVGAKWDKYTDTYWIPCEPKVATQMVNFTIGGTIYPVTAENLIVPYPNKTGYICMFTILPLSNNGFGPSWVLGDPFHREYCSLYDMGNQRMGFSAHLH</sequence>
<name>A0AAE9AAC2_CAEBR</name>
<keyword evidence="15" id="KW-0865">Zymogen</keyword>
<dbReference type="InterPro" id="IPR021109">
    <property type="entry name" value="Peptidase_aspartic_dom_sf"/>
</dbReference>
<proteinExistence type="inferred from homology"/>
<evidence type="ECO:0000256" key="15">
    <source>
        <dbReference type="ARBA" id="ARBA00023145"/>
    </source>
</evidence>
<dbReference type="InterPro" id="IPR001461">
    <property type="entry name" value="Aspartic_peptidase_A1"/>
</dbReference>
<dbReference type="Pfam" id="PF02434">
    <property type="entry name" value="Fringe"/>
    <property type="match status" value="1"/>
</dbReference>
<keyword evidence="17" id="KW-0325">Glycoprotein</keyword>
<protein>
    <recommendedName>
        <fullName evidence="21">Peptidase A1 domain-containing protein</fullName>
    </recommendedName>
</protein>
<evidence type="ECO:0000256" key="16">
    <source>
        <dbReference type="ARBA" id="ARBA00023157"/>
    </source>
</evidence>
<evidence type="ECO:0000256" key="18">
    <source>
        <dbReference type="PIRSR" id="PIRSR601461-1"/>
    </source>
</evidence>
<keyword evidence="12" id="KW-0735">Signal-anchor</keyword>
<dbReference type="FunFam" id="2.40.70.10:FF:000058">
    <property type="entry name" value="ASpartyl Protease"/>
    <property type="match status" value="1"/>
</dbReference>
<keyword evidence="13 20" id="KW-1133">Transmembrane helix</keyword>
<keyword evidence="10" id="KW-0064">Aspartyl protease</keyword>
<evidence type="ECO:0000256" key="8">
    <source>
        <dbReference type="ARBA" id="ARBA00022692"/>
    </source>
</evidence>
<feature type="domain" description="Peptidase A1" evidence="21">
    <location>
        <begin position="328"/>
        <end position="670"/>
    </location>
</feature>
<dbReference type="Gene3D" id="2.40.70.10">
    <property type="entry name" value="Acid Proteases"/>
    <property type="match status" value="2"/>
</dbReference>
<dbReference type="SUPFAM" id="SSF50630">
    <property type="entry name" value="Acid proteases"/>
    <property type="match status" value="1"/>
</dbReference>
<evidence type="ECO:0000256" key="10">
    <source>
        <dbReference type="ARBA" id="ARBA00022750"/>
    </source>
</evidence>
<keyword evidence="8 20" id="KW-0812">Transmembrane</keyword>
<feature type="transmembrane region" description="Helical" evidence="20">
    <location>
        <begin position="6"/>
        <end position="23"/>
    </location>
</feature>
<dbReference type="InterPro" id="IPR003378">
    <property type="entry name" value="Fringe-like_glycosylTrfase"/>
</dbReference>
<evidence type="ECO:0000256" key="6">
    <source>
        <dbReference type="ARBA" id="ARBA00022676"/>
    </source>
</evidence>
<evidence type="ECO:0000256" key="14">
    <source>
        <dbReference type="ARBA" id="ARBA00023136"/>
    </source>
</evidence>
<evidence type="ECO:0000256" key="7">
    <source>
        <dbReference type="ARBA" id="ARBA00022679"/>
    </source>
</evidence>
<keyword evidence="5" id="KW-0645">Protease</keyword>
<dbReference type="Pfam" id="PF00026">
    <property type="entry name" value="Asp"/>
    <property type="match status" value="1"/>
</dbReference>
<evidence type="ECO:0000256" key="5">
    <source>
        <dbReference type="ARBA" id="ARBA00022670"/>
    </source>
</evidence>
<dbReference type="GO" id="GO:0004190">
    <property type="term" value="F:aspartic-type endopeptidase activity"/>
    <property type="evidence" value="ECO:0007669"/>
    <property type="project" value="UniProtKB-KW"/>
</dbReference>
<comment type="subcellular location">
    <subcellularLocation>
        <location evidence="1">Membrane</location>
        <topology evidence="1">Single-pass type II membrane protein</topology>
    </subcellularLocation>
    <subcellularLocation>
        <location evidence="2">Secreted</location>
    </subcellularLocation>
</comment>
<keyword evidence="11" id="KW-0378">Hydrolase</keyword>
<dbReference type="PANTHER" id="PTHR47966">
    <property type="entry name" value="BETA-SITE APP-CLEAVING ENZYME, ISOFORM A-RELATED"/>
    <property type="match status" value="1"/>
</dbReference>
<evidence type="ECO:0000256" key="3">
    <source>
        <dbReference type="ARBA" id="ARBA00007447"/>
    </source>
</evidence>
<dbReference type="GO" id="GO:0016020">
    <property type="term" value="C:membrane"/>
    <property type="evidence" value="ECO:0007669"/>
    <property type="project" value="UniProtKB-SubCell"/>
</dbReference>
<dbReference type="PRINTS" id="PR00792">
    <property type="entry name" value="PEPSIN"/>
</dbReference>
<dbReference type="AlphaFoldDB" id="A0AAE9AAC2"/>
<feature type="disulfide bond" evidence="19">
    <location>
        <begin position="593"/>
        <end position="630"/>
    </location>
</feature>
<gene>
    <name evidence="22" type="ORF">L3Y34_008793</name>
</gene>
<evidence type="ECO:0000256" key="1">
    <source>
        <dbReference type="ARBA" id="ARBA00004606"/>
    </source>
</evidence>
<dbReference type="EMBL" id="CP090895">
    <property type="protein sequence ID" value="ULT90706.1"/>
    <property type="molecule type" value="Genomic_DNA"/>
</dbReference>
<evidence type="ECO:0000256" key="20">
    <source>
        <dbReference type="SAM" id="Phobius"/>
    </source>
</evidence>
<dbReference type="PROSITE" id="PS51767">
    <property type="entry name" value="PEPTIDASE_A1"/>
    <property type="match status" value="1"/>
</dbReference>
<dbReference type="PANTHER" id="PTHR47966:SF45">
    <property type="entry name" value="PEPTIDASE A1 DOMAIN-CONTAINING PROTEIN"/>
    <property type="match status" value="1"/>
</dbReference>
<dbReference type="GO" id="GO:0006508">
    <property type="term" value="P:proteolysis"/>
    <property type="evidence" value="ECO:0007669"/>
    <property type="project" value="UniProtKB-KW"/>
</dbReference>
<comment type="similarity">
    <text evidence="3">Belongs to the peptidase A1 family.</text>
</comment>
<keyword evidence="4" id="KW-0964">Secreted</keyword>
<keyword evidence="16 19" id="KW-1015">Disulfide bond</keyword>
<keyword evidence="14 20" id="KW-0472">Membrane</keyword>
<keyword evidence="9" id="KW-0732">Signal</keyword>
<dbReference type="FunFam" id="3.90.550.50:FF:000045">
    <property type="entry name" value="Glycoprotein-N-acetylgalactosamine 3-beta-galactosyltransferase 1"/>
    <property type="match status" value="1"/>
</dbReference>
<dbReference type="CDD" id="cd05471">
    <property type="entry name" value="pepsin_like"/>
    <property type="match status" value="1"/>
</dbReference>